<dbReference type="InterPro" id="IPR000182">
    <property type="entry name" value="GNAT_dom"/>
</dbReference>
<dbReference type="PROSITE" id="PS51186">
    <property type="entry name" value="GNAT"/>
    <property type="match status" value="1"/>
</dbReference>
<name>A0ABQ3EY83_9ACTN</name>
<dbReference type="InterPro" id="IPR016181">
    <property type="entry name" value="Acyl_CoA_acyltransferase"/>
</dbReference>
<evidence type="ECO:0000313" key="5">
    <source>
        <dbReference type="Proteomes" id="UP000642673"/>
    </source>
</evidence>
<dbReference type="InterPro" id="IPR050832">
    <property type="entry name" value="Bact_Acetyltransf"/>
</dbReference>
<protein>
    <submittedName>
        <fullName evidence="4">N-acetyltransferase</fullName>
    </submittedName>
</protein>
<organism evidence="4 5">
    <name type="scientific">Streptomyces cirratus</name>
    <dbReference type="NCBI Taxonomy" id="68187"/>
    <lineage>
        <taxon>Bacteria</taxon>
        <taxon>Bacillati</taxon>
        <taxon>Actinomycetota</taxon>
        <taxon>Actinomycetes</taxon>
        <taxon>Kitasatosporales</taxon>
        <taxon>Streptomycetaceae</taxon>
        <taxon>Streptomyces</taxon>
    </lineage>
</organism>
<reference evidence="5" key="1">
    <citation type="journal article" date="2019" name="Int. J. Syst. Evol. Microbiol.">
        <title>The Global Catalogue of Microorganisms (GCM) 10K type strain sequencing project: providing services to taxonomists for standard genome sequencing and annotation.</title>
        <authorList>
            <consortium name="The Broad Institute Genomics Platform"/>
            <consortium name="The Broad Institute Genome Sequencing Center for Infectious Disease"/>
            <person name="Wu L."/>
            <person name="Ma J."/>
        </authorList>
    </citation>
    <scope>NUCLEOTIDE SEQUENCE [LARGE SCALE GENOMIC DNA]</scope>
    <source>
        <strain evidence="5">JCM 4738</strain>
    </source>
</reference>
<evidence type="ECO:0000313" key="4">
    <source>
        <dbReference type="EMBL" id="GHB72398.1"/>
    </source>
</evidence>
<comment type="caution">
    <text evidence="4">The sequence shown here is derived from an EMBL/GenBank/DDBJ whole genome shotgun (WGS) entry which is preliminary data.</text>
</comment>
<evidence type="ECO:0000256" key="1">
    <source>
        <dbReference type="ARBA" id="ARBA00022679"/>
    </source>
</evidence>
<dbReference type="Proteomes" id="UP000642673">
    <property type="component" value="Unassembled WGS sequence"/>
</dbReference>
<dbReference type="PANTHER" id="PTHR43877:SF2">
    <property type="entry name" value="AMINOALKYLPHOSPHONATE N-ACETYLTRANSFERASE-RELATED"/>
    <property type="match status" value="1"/>
</dbReference>
<sequence>MSHGITLRAVPYDHPDAVKLNDRVQLEYQARYSGEGDATVLDPAMFAPPNGLYFVAYDTSDAPVASGGWRARDESPEGYLDGDAELKRMYVIPEARGLGLARRILALLESDARDAGRLRMVLETGDQQPEAIALYRTSGYADCPKFGYYRSYESSICMAKPLTPAVPRFR</sequence>
<gene>
    <name evidence="4" type="ORF">GCM10010347_48350</name>
</gene>
<dbReference type="Gene3D" id="3.40.630.30">
    <property type="match status" value="1"/>
</dbReference>
<evidence type="ECO:0000259" key="3">
    <source>
        <dbReference type="PROSITE" id="PS51186"/>
    </source>
</evidence>
<feature type="domain" description="N-acetyltransferase" evidence="3">
    <location>
        <begin position="5"/>
        <end position="163"/>
    </location>
</feature>
<keyword evidence="5" id="KW-1185">Reference proteome</keyword>
<dbReference type="PANTHER" id="PTHR43877">
    <property type="entry name" value="AMINOALKYLPHOSPHONATE N-ACETYLTRANSFERASE-RELATED-RELATED"/>
    <property type="match status" value="1"/>
</dbReference>
<proteinExistence type="predicted"/>
<evidence type="ECO:0000256" key="2">
    <source>
        <dbReference type="ARBA" id="ARBA00023315"/>
    </source>
</evidence>
<keyword evidence="1" id="KW-0808">Transferase</keyword>
<dbReference type="CDD" id="cd04301">
    <property type="entry name" value="NAT_SF"/>
    <property type="match status" value="1"/>
</dbReference>
<dbReference type="RefSeq" id="WP_190186322.1">
    <property type="nucleotide sequence ID" value="NZ_BMVP01000011.1"/>
</dbReference>
<dbReference type="SUPFAM" id="SSF55729">
    <property type="entry name" value="Acyl-CoA N-acyltransferases (Nat)"/>
    <property type="match status" value="1"/>
</dbReference>
<keyword evidence="2" id="KW-0012">Acyltransferase</keyword>
<accession>A0ABQ3EY83</accession>
<dbReference type="Pfam" id="PF00583">
    <property type="entry name" value="Acetyltransf_1"/>
    <property type="match status" value="1"/>
</dbReference>
<dbReference type="EMBL" id="BMVP01000011">
    <property type="protein sequence ID" value="GHB72398.1"/>
    <property type="molecule type" value="Genomic_DNA"/>
</dbReference>